<dbReference type="KEGG" id="cik:H0194_09705"/>
<reference evidence="2 3" key="1">
    <citation type="submission" date="2020-07" db="EMBL/GenBank/DDBJ databases">
        <title>Complete genome and description of Corynebacterium incognita strain Marseille-Q3630 sp. nov.</title>
        <authorList>
            <person name="Boxberger M."/>
        </authorList>
    </citation>
    <scope>NUCLEOTIDE SEQUENCE [LARGE SCALE GENOMIC DNA]</scope>
    <source>
        <strain evidence="2 3">Marseille-Q3630</strain>
    </source>
</reference>
<keyword evidence="3" id="KW-1185">Reference proteome</keyword>
<name>A0A7G7CNY8_9CORY</name>
<dbReference type="RefSeq" id="WP_185175679.1">
    <property type="nucleotide sequence ID" value="NZ_CP059404.1"/>
</dbReference>
<protein>
    <recommendedName>
        <fullName evidence="4">Secreted protein</fullName>
    </recommendedName>
</protein>
<evidence type="ECO:0008006" key="4">
    <source>
        <dbReference type="Google" id="ProtNLM"/>
    </source>
</evidence>
<gene>
    <name evidence="2" type="ORF">H0194_09705</name>
</gene>
<dbReference type="AlphaFoldDB" id="A0A7G7CNY8"/>
<dbReference type="Proteomes" id="UP000515743">
    <property type="component" value="Chromosome"/>
</dbReference>
<evidence type="ECO:0000313" key="2">
    <source>
        <dbReference type="EMBL" id="QNE89304.1"/>
    </source>
</evidence>
<organism evidence="2 3">
    <name type="scientific">Corynebacterium incognita</name>
    <dbReference type="NCBI Taxonomy" id="2754725"/>
    <lineage>
        <taxon>Bacteria</taxon>
        <taxon>Bacillati</taxon>
        <taxon>Actinomycetota</taxon>
        <taxon>Actinomycetes</taxon>
        <taxon>Mycobacteriales</taxon>
        <taxon>Corynebacteriaceae</taxon>
        <taxon>Corynebacterium</taxon>
    </lineage>
</organism>
<sequence>MAVQRTAGSPLRTSLKVAAAIAATIGLTTATLAPASAATPTGSSAGAATSSIKDGTQKLSSDLNILDRYGRPTPHTQKQVRDFAYQPWMPKDARNAILSALAFYSGEGKGGPELSPLKGGPEVTQFYWPTVSGRCIDGRGDSIGSAIAVPGPTKIPAPGARSGETVFLFTALGTDPAAKKQGKMFVHWVNLDTLKTGATPLRNNGINPDGPATISGTAKTGKGTVVAFLSGTVKTKSTACSFVPTATVVDVK</sequence>
<evidence type="ECO:0000256" key="1">
    <source>
        <dbReference type="SAM" id="SignalP"/>
    </source>
</evidence>
<dbReference type="EMBL" id="CP059404">
    <property type="protein sequence ID" value="QNE89304.1"/>
    <property type="molecule type" value="Genomic_DNA"/>
</dbReference>
<feature type="chain" id="PRO_5028963520" description="Secreted protein" evidence="1">
    <location>
        <begin position="38"/>
        <end position="252"/>
    </location>
</feature>
<proteinExistence type="predicted"/>
<feature type="signal peptide" evidence="1">
    <location>
        <begin position="1"/>
        <end position="37"/>
    </location>
</feature>
<keyword evidence="1" id="KW-0732">Signal</keyword>
<evidence type="ECO:0000313" key="3">
    <source>
        <dbReference type="Proteomes" id="UP000515743"/>
    </source>
</evidence>
<accession>A0A7G7CNY8</accession>